<keyword evidence="1" id="KW-1133">Transmembrane helix</keyword>
<keyword evidence="1" id="KW-0472">Membrane</keyword>
<evidence type="ECO:0000256" key="1">
    <source>
        <dbReference type="SAM" id="Phobius"/>
    </source>
</evidence>
<protein>
    <recommendedName>
        <fullName evidence="4">Histidine kinase N-terminal 7TM region domain-containing protein</fullName>
    </recommendedName>
</protein>
<feature type="transmembrane region" description="Helical" evidence="1">
    <location>
        <begin position="155"/>
        <end position="174"/>
    </location>
</feature>
<reference evidence="2 3" key="1">
    <citation type="submission" date="2017-06" db="EMBL/GenBank/DDBJ databases">
        <authorList>
            <person name="Kim H.J."/>
            <person name="Triplett B.A."/>
        </authorList>
    </citation>
    <scope>NUCLEOTIDE SEQUENCE [LARGE SCALE GENOMIC DNA]</scope>
    <source>
        <strain evidence="2 3">DSM 25597</strain>
    </source>
</reference>
<feature type="transmembrane region" description="Helical" evidence="1">
    <location>
        <begin position="93"/>
        <end position="111"/>
    </location>
</feature>
<accession>A0A238W3W0</accession>
<feature type="transmembrane region" description="Helical" evidence="1">
    <location>
        <begin position="39"/>
        <end position="58"/>
    </location>
</feature>
<evidence type="ECO:0000313" key="2">
    <source>
        <dbReference type="EMBL" id="SNR41242.1"/>
    </source>
</evidence>
<feature type="transmembrane region" description="Helical" evidence="1">
    <location>
        <begin position="189"/>
        <end position="210"/>
    </location>
</feature>
<organism evidence="2 3">
    <name type="scientific">Dokdonia pacifica</name>
    <dbReference type="NCBI Taxonomy" id="1627892"/>
    <lineage>
        <taxon>Bacteria</taxon>
        <taxon>Pseudomonadati</taxon>
        <taxon>Bacteroidota</taxon>
        <taxon>Flavobacteriia</taxon>
        <taxon>Flavobacteriales</taxon>
        <taxon>Flavobacteriaceae</taxon>
        <taxon>Dokdonia</taxon>
    </lineage>
</organism>
<proteinExistence type="predicted"/>
<dbReference type="OrthoDB" id="1349006at2"/>
<dbReference type="Proteomes" id="UP000198379">
    <property type="component" value="Unassembled WGS sequence"/>
</dbReference>
<sequence length="215" mass="25633">MENFWDVLNTSLLVTQFIAALVGCLYFKRIKNSYWKWFTVYLVLLFISEIVFTFFSDIPMDVNYRYNLFIGLPLEFIFLYWLYGQKSLKNKKLFLVCSALIVVTTLITFSIKNLKDASSLVLNVGSLLLTILIVFEYFKQIRNDDILRFKENKMFYINVGVILFYVGSLPFHVFQKYLYPEYPTLVEYYYVYFLISNCIMYLLFTASFIWGKEQS</sequence>
<name>A0A238W3W0_9FLAO</name>
<keyword evidence="3" id="KW-1185">Reference proteome</keyword>
<evidence type="ECO:0008006" key="4">
    <source>
        <dbReference type="Google" id="ProtNLM"/>
    </source>
</evidence>
<gene>
    <name evidence="2" type="ORF">SAMN06265376_101668</name>
</gene>
<dbReference type="RefSeq" id="WP_089369993.1">
    <property type="nucleotide sequence ID" value="NZ_BMEP01000002.1"/>
</dbReference>
<dbReference type="EMBL" id="FZNY01000001">
    <property type="protein sequence ID" value="SNR41242.1"/>
    <property type="molecule type" value="Genomic_DNA"/>
</dbReference>
<keyword evidence="1" id="KW-0812">Transmembrane</keyword>
<dbReference type="AlphaFoldDB" id="A0A238W3W0"/>
<feature type="transmembrane region" description="Helical" evidence="1">
    <location>
        <begin position="117"/>
        <end position="135"/>
    </location>
</feature>
<evidence type="ECO:0000313" key="3">
    <source>
        <dbReference type="Proteomes" id="UP000198379"/>
    </source>
</evidence>
<feature type="transmembrane region" description="Helical" evidence="1">
    <location>
        <begin position="64"/>
        <end position="81"/>
    </location>
</feature>
<feature type="transmembrane region" description="Helical" evidence="1">
    <location>
        <begin position="6"/>
        <end position="27"/>
    </location>
</feature>